<name>A0A5B0MG75_PUCGR</name>
<accession>A0A5B0MG75</accession>
<dbReference type="AlphaFoldDB" id="A0A5B0MG75"/>
<sequence>MHRLQSQDIREDWVVLSSSISNLQYTESIAVSDCQWRAEPIAVTSKNLNENLSLGAKGSNSTNLKTKNYKHQSRI</sequence>
<gene>
    <name evidence="2" type="ORF">PGT21_000304</name>
</gene>
<organism evidence="2 3">
    <name type="scientific">Puccinia graminis f. sp. tritici</name>
    <dbReference type="NCBI Taxonomy" id="56615"/>
    <lineage>
        <taxon>Eukaryota</taxon>
        <taxon>Fungi</taxon>
        <taxon>Dikarya</taxon>
        <taxon>Basidiomycota</taxon>
        <taxon>Pucciniomycotina</taxon>
        <taxon>Pucciniomycetes</taxon>
        <taxon>Pucciniales</taxon>
        <taxon>Pucciniaceae</taxon>
        <taxon>Puccinia</taxon>
    </lineage>
</organism>
<evidence type="ECO:0000256" key="1">
    <source>
        <dbReference type="SAM" id="MobiDB-lite"/>
    </source>
</evidence>
<comment type="caution">
    <text evidence="2">The sequence shown here is derived from an EMBL/GenBank/DDBJ whole genome shotgun (WGS) entry which is preliminary data.</text>
</comment>
<proteinExistence type="predicted"/>
<evidence type="ECO:0000313" key="2">
    <source>
        <dbReference type="EMBL" id="KAA1075711.1"/>
    </source>
</evidence>
<dbReference type="Proteomes" id="UP000324748">
    <property type="component" value="Unassembled WGS sequence"/>
</dbReference>
<evidence type="ECO:0000313" key="3">
    <source>
        <dbReference type="Proteomes" id="UP000324748"/>
    </source>
</evidence>
<protein>
    <submittedName>
        <fullName evidence="2">Uncharacterized protein</fullName>
    </submittedName>
</protein>
<reference evidence="2 3" key="1">
    <citation type="submission" date="2019-05" db="EMBL/GenBank/DDBJ databases">
        <title>Emergence of the Ug99 lineage of the wheat stem rust pathogen through somatic hybridization.</title>
        <authorList>
            <person name="Li F."/>
            <person name="Upadhyaya N.M."/>
            <person name="Sperschneider J."/>
            <person name="Matny O."/>
            <person name="Nguyen-Phuc H."/>
            <person name="Mago R."/>
            <person name="Raley C."/>
            <person name="Miller M.E."/>
            <person name="Silverstein K.A.T."/>
            <person name="Henningsen E."/>
            <person name="Hirsch C.D."/>
            <person name="Visser B."/>
            <person name="Pretorius Z.A."/>
            <person name="Steffenson B.J."/>
            <person name="Schwessinger B."/>
            <person name="Dodds P.N."/>
            <person name="Figueroa M."/>
        </authorList>
    </citation>
    <scope>NUCLEOTIDE SEQUENCE [LARGE SCALE GENOMIC DNA]</scope>
    <source>
        <strain evidence="2">21-0</strain>
    </source>
</reference>
<feature type="compositionally biased region" description="Polar residues" evidence="1">
    <location>
        <begin position="54"/>
        <end position="66"/>
    </location>
</feature>
<feature type="region of interest" description="Disordered" evidence="1">
    <location>
        <begin position="54"/>
        <end position="75"/>
    </location>
</feature>
<dbReference type="EMBL" id="VSWC01000153">
    <property type="protein sequence ID" value="KAA1075711.1"/>
    <property type="molecule type" value="Genomic_DNA"/>
</dbReference>
<keyword evidence="3" id="KW-1185">Reference proteome</keyword>